<evidence type="ECO:0000313" key="8">
    <source>
        <dbReference type="EMBL" id="OAB87439.1"/>
    </source>
</evidence>
<dbReference type="Pfam" id="PF02656">
    <property type="entry name" value="DUF202"/>
    <property type="match status" value="1"/>
</dbReference>
<organism evidence="8 9">
    <name type="scientific">Janibacter melonis</name>
    <dbReference type="NCBI Taxonomy" id="262209"/>
    <lineage>
        <taxon>Bacteria</taxon>
        <taxon>Bacillati</taxon>
        <taxon>Actinomycetota</taxon>
        <taxon>Actinomycetes</taxon>
        <taxon>Micrococcales</taxon>
        <taxon>Intrasporangiaceae</taxon>
        <taxon>Janibacter</taxon>
    </lineage>
</organism>
<keyword evidence="9" id="KW-1185">Reference proteome</keyword>
<keyword evidence="4 6" id="KW-1133">Transmembrane helix</keyword>
<name>A0A176QCG0_9MICO</name>
<dbReference type="RefSeq" id="WP_068272675.1">
    <property type="nucleotide sequence ID" value="NZ_LQZG01000002.1"/>
</dbReference>
<evidence type="ECO:0000256" key="3">
    <source>
        <dbReference type="ARBA" id="ARBA00022692"/>
    </source>
</evidence>
<proteinExistence type="predicted"/>
<dbReference type="EMBL" id="LQZG01000002">
    <property type="protein sequence ID" value="OAB87439.1"/>
    <property type="molecule type" value="Genomic_DNA"/>
</dbReference>
<evidence type="ECO:0000259" key="7">
    <source>
        <dbReference type="Pfam" id="PF02656"/>
    </source>
</evidence>
<dbReference type="PANTHER" id="PTHR34187:SF2">
    <property type="entry name" value="DUF202 DOMAIN-CONTAINING PROTEIN"/>
    <property type="match status" value="1"/>
</dbReference>
<comment type="caution">
    <text evidence="8">The sequence shown here is derived from an EMBL/GenBank/DDBJ whole genome shotgun (WGS) entry which is preliminary data.</text>
</comment>
<evidence type="ECO:0000313" key="9">
    <source>
        <dbReference type="Proteomes" id="UP000076976"/>
    </source>
</evidence>
<gene>
    <name evidence="8" type="ORF">AWH69_04960</name>
</gene>
<comment type="subcellular location">
    <subcellularLocation>
        <location evidence="1">Cell membrane</location>
        <topology evidence="1">Multi-pass membrane protein</topology>
    </subcellularLocation>
</comment>
<evidence type="ECO:0000256" key="1">
    <source>
        <dbReference type="ARBA" id="ARBA00004651"/>
    </source>
</evidence>
<dbReference type="InterPro" id="IPR052053">
    <property type="entry name" value="IM_YidH-like"/>
</dbReference>
<feature type="transmembrane region" description="Helical" evidence="6">
    <location>
        <begin position="30"/>
        <end position="50"/>
    </location>
</feature>
<evidence type="ECO:0000256" key="2">
    <source>
        <dbReference type="ARBA" id="ARBA00022475"/>
    </source>
</evidence>
<dbReference type="GO" id="GO:0005886">
    <property type="term" value="C:plasma membrane"/>
    <property type="evidence" value="ECO:0007669"/>
    <property type="project" value="UniProtKB-SubCell"/>
</dbReference>
<feature type="domain" description="DUF202" evidence="7">
    <location>
        <begin position="21"/>
        <end position="87"/>
    </location>
</feature>
<evidence type="ECO:0000256" key="6">
    <source>
        <dbReference type="SAM" id="Phobius"/>
    </source>
</evidence>
<dbReference type="PANTHER" id="PTHR34187">
    <property type="entry name" value="FGR18P"/>
    <property type="match status" value="1"/>
</dbReference>
<accession>A0A176QCG0</accession>
<dbReference type="InterPro" id="IPR003807">
    <property type="entry name" value="DUF202"/>
</dbReference>
<dbReference type="AlphaFoldDB" id="A0A176QCG0"/>
<reference evidence="8 9" key="1">
    <citation type="submission" date="2016-01" db="EMBL/GenBank/DDBJ databases">
        <title>Janibacter melonis strain CD11_4 genome sequencing and assembly.</title>
        <authorList>
            <person name="Nair G.R."/>
            <person name="Kaur G."/>
            <person name="Chander A.M."/>
            <person name="Mayilraj S."/>
        </authorList>
    </citation>
    <scope>NUCLEOTIDE SEQUENCE [LARGE SCALE GENOMIC DNA]</scope>
    <source>
        <strain evidence="8 9">CD11-4</strain>
    </source>
</reference>
<keyword evidence="3 6" id="KW-0812">Transmembrane</keyword>
<evidence type="ECO:0000256" key="4">
    <source>
        <dbReference type="ARBA" id="ARBA00022989"/>
    </source>
</evidence>
<sequence>MSSRERWPARVYGEGDEPDYRFSLANERTFLAWLRTGLALLAAGVAIDVLDLSLGESETRVAAVVLLVLGGLAPVLAWLRWAAAERAMRRREPLPGLGVAAGGVAGLLLLTAVVLLVLVGL</sequence>
<dbReference type="STRING" id="262209.AWH69_04960"/>
<keyword evidence="5 6" id="KW-0472">Membrane</keyword>
<feature type="transmembrane region" description="Helical" evidence="6">
    <location>
        <begin position="62"/>
        <end position="82"/>
    </location>
</feature>
<keyword evidence="2" id="KW-1003">Cell membrane</keyword>
<protein>
    <recommendedName>
        <fullName evidence="7">DUF202 domain-containing protein</fullName>
    </recommendedName>
</protein>
<evidence type="ECO:0000256" key="5">
    <source>
        <dbReference type="ARBA" id="ARBA00023136"/>
    </source>
</evidence>
<dbReference type="Proteomes" id="UP000076976">
    <property type="component" value="Unassembled WGS sequence"/>
</dbReference>
<feature type="transmembrane region" description="Helical" evidence="6">
    <location>
        <begin position="94"/>
        <end position="119"/>
    </location>
</feature>